<name>A0A839IPV1_9GAMM</name>
<comment type="caution">
    <text evidence="3">The sequence shown here is derived from an EMBL/GenBank/DDBJ whole genome shotgun (WGS) entry which is preliminary data.</text>
</comment>
<dbReference type="Proteomes" id="UP000565262">
    <property type="component" value="Unassembled WGS sequence"/>
</dbReference>
<dbReference type="EMBL" id="JACJFM010000008">
    <property type="protein sequence ID" value="MBB1486704.1"/>
    <property type="molecule type" value="Genomic_DNA"/>
</dbReference>
<dbReference type="RefSeq" id="WP_182808479.1">
    <property type="nucleotide sequence ID" value="NZ_JACJFM010000008.1"/>
</dbReference>
<evidence type="ECO:0000256" key="2">
    <source>
        <dbReference type="SAM" id="MobiDB-lite"/>
    </source>
</evidence>
<proteinExistence type="predicted"/>
<evidence type="ECO:0000313" key="4">
    <source>
        <dbReference type="Proteomes" id="UP000565262"/>
    </source>
</evidence>
<keyword evidence="1" id="KW-0175">Coiled coil</keyword>
<feature type="coiled-coil region" evidence="1">
    <location>
        <begin position="74"/>
        <end position="108"/>
    </location>
</feature>
<protein>
    <submittedName>
        <fullName evidence="3">DNA-binding protein</fullName>
    </submittedName>
</protein>
<dbReference type="GO" id="GO:0003677">
    <property type="term" value="F:DNA binding"/>
    <property type="evidence" value="ECO:0007669"/>
    <property type="project" value="UniProtKB-KW"/>
</dbReference>
<evidence type="ECO:0000256" key="1">
    <source>
        <dbReference type="SAM" id="Coils"/>
    </source>
</evidence>
<feature type="region of interest" description="Disordered" evidence="2">
    <location>
        <begin position="14"/>
        <end position="37"/>
    </location>
</feature>
<feature type="compositionally biased region" description="Polar residues" evidence="2">
    <location>
        <begin position="18"/>
        <end position="37"/>
    </location>
</feature>
<evidence type="ECO:0000313" key="3">
    <source>
        <dbReference type="EMBL" id="MBB1486704.1"/>
    </source>
</evidence>
<reference evidence="3 4" key="1">
    <citation type="submission" date="2020-08" db="EMBL/GenBank/DDBJ databases">
        <title>Oceanospirillum sp. nov. isolated from marine sediment.</title>
        <authorList>
            <person name="Ji X."/>
        </authorList>
    </citation>
    <scope>NUCLEOTIDE SEQUENCE [LARGE SCALE GENOMIC DNA]</scope>
    <source>
        <strain evidence="3 4">D5</strain>
    </source>
</reference>
<organism evidence="3 4">
    <name type="scientific">Oceanospirillum sediminis</name>
    <dbReference type="NCBI Taxonomy" id="2760088"/>
    <lineage>
        <taxon>Bacteria</taxon>
        <taxon>Pseudomonadati</taxon>
        <taxon>Pseudomonadota</taxon>
        <taxon>Gammaproteobacteria</taxon>
        <taxon>Oceanospirillales</taxon>
        <taxon>Oceanospirillaceae</taxon>
        <taxon>Oceanospirillum</taxon>
    </lineage>
</organism>
<keyword evidence="4" id="KW-1185">Reference proteome</keyword>
<gene>
    <name evidence="3" type="ORF">H4O21_08795</name>
</gene>
<accession>A0A839IPV1</accession>
<dbReference type="AlphaFoldDB" id="A0A839IPV1"/>
<sequence>MTVKSNLKVEIVAENPFPASNSDKQMETTNESPSTPVSVVKVWQQEDLLEGLDIPENLKKAIQSSLDRIWLTANRLASSEVAKLEQQVADLQEELAEAHKKNAEVRKELSDILALIKP</sequence>
<keyword evidence="3" id="KW-0238">DNA-binding</keyword>